<keyword evidence="3" id="KW-1185">Reference proteome</keyword>
<feature type="chain" id="PRO_5046839390" evidence="1">
    <location>
        <begin position="25"/>
        <end position="141"/>
    </location>
</feature>
<proteinExistence type="predicted"/>
<protein>
    <submittedName>
        <fullName evidence="2">Uncharacterized protein</fullName>
    </submittedName>
</protein>
<evidence type="ECO:0000313" key="3">
    <source>
        <dbReference type="Proteomes" id="UP000305417"/>
    </source>
</evidence>
<gene>
    <name evidence="2" type="ORF">FE247_05590</name>
</gene>
<dbReference type="Proteomes" id="UP000305417">
    <property type="component" value="Unassembled WGS sequence"/>
</dbReference>
<organism evidence="2 3">
    <name type="scientific">Aliarcobacter cibarius</name>
    <dbReference type="NCBI Taxonomy" id="255507"/>
    <lineage>
        <taxon>Bacteria</taxon>
        <taxon>Pseudomonadati</taxon>
        <taxon>Campylobacterota</taxon>
        <taxon>Epsilonproteobacteria</taxon>
        <taxon>Campylobacterales</taxon>
        <taxon>Arcobacteraceae</taxon>
        <taxon>Aliarcobacter</taxon>
    </lineage>
</organism>
<name>A0ABY2V4F1_9BACT</name>
<feature type="signal peptide" evidence="1">
    <location>
        <begin position="1"/>
        <end position="24"/>
    </location>
</feature>
<sequence length="141" mass="15625">MMKSILKITAISAILSLTLTSLSAEDFSKLDVKKECDVKANGVEKLLETAEKYNKLAIENKVEFMRLGMKTSQYIDASKEALKNGAKEIAIVDNKAKPTGEMVSLEFAAWRSCSFAISALTQMEDSKKNWKLASPSDGYKY</sequence>
<evidence type="ECO:0000313" key="2">
    <source>
        <dbReference type="EMBL" id="TLS99559.1"/>
    </source>
</evidence>
<dbReference type="EMBL" id="VBUC01000010">
    <property type="protein sequence ID" value="TLS99559.1"/>
    <property type="molecule type" value="Genomic_DNA"/>
</dbReference>
<comment type="caution">
    <text evidence="2">The sequence shown here is derived from an EMBL/GenBank/DDBJ whole genome shotgun (WGS) entry which is preliminary data.</text>
</comment>
<keyword evidence="1" id="KW-0732">Signal</keyword>
<evidence type="ECO:0000256" key="1">
    <source>
        <dbReference type="SAM" id="SignalP"/>
    </source>
</evidence>
<accession>A0ABY2V4F1</accession>
<reference evidence="2 3" key="1">
    <citation type="submission" date="2019-05" db="EMBL/GenBank/DDBJ databases">
        <title>Arcobacter cibarius and Arcobacter thereius providing challenges in identification an antibiotic susceptibility and Quinolone resistance.</title>
        <authorList>
            <person name="Busch A."/>
            <person name="Hanel I."/>
            <person name="Hotzel H."/>
            <person name="Tomaso H."/>
        </authorList>
    </citation>
    <scope>NUCLEOTIDE SEQUENCE [LARGE SCALE GENOMIC DNA]</scope>
    <source>
        <strain evidence="2 3">16CS0831-2</strain>
    </source>
</reference>